<reference evidence="2 3" key="1">
    <citation type="submission" date="2018-01" db="EMBL/GenBank/DDBJ databases">
        <title>Draft genome sequence of Streptomyces sp. 13K301.</title>
        <authorList>
            <person name="Sahin N."/>
            <person name="Saygin H."/>
            <person name="Ay H."/>
        </authorList>
    </citation>
    <scope>NUCLEOTIDE SEQUENCE [LARGE SCALE GENOMIC DNA]</scope>
    <source>
        <strain evidence="2 3">13K301</strain>
    </source>
</reference>
<evidence type="ECO:0000256" key="1">
    <source>
        <dbReference type="ARBA" id="ARBA00023239"/>
    </source>
</evidence>
<dbReference type="CDD" id="cd00332">
    <property type="entry name" value="PAL-HAL"/>
    <property type="match status" value="1"/>
</dbReference>
<gene>
    <name evidence="2" type="ORF">C1J00_01640</name>
</gene>
<dbReference type="AlphaFoldDB" id="A0A2N8TXY9"/>
<accession>A0A2N8TXY9</accession>
<name>A0A2N8TXY9_9ACTN</name>
<dbReference type="GO" id="GO:0016841">
    <property type="term" value="F:ammonia-lyase activity"/>
    <property type="evidence" value="ECO:0007669"/>
    <property type="project" value="UniProtKB-ARBA"/>
</dbReference>
<dbReference type="Gene3D" id="1.10.275.10">
    <property type="entry name" value="Fumarase/aspartase (N-terminal domain)"/>
    <property type="match status" value="1"/>
</dbReference>
<protein>
    <submittedName>
        <fullName evidence="2">Tyrosine 2,3-aminomutase</fullName>
    </submittedName>
</protein>
<dbReference type="Gene3D" id="1.20.200.10">
    <property type="entry name" value="Fumarase/aspartase (Central domain)"/>
    <property type="match status" value="1"/>
</dbReference>
<dbReference type="InterPro" id="IPR008948">
    <property type="entry name" value="L-Aspartase-like"/>
</dbReference>
<evidence type="ECO:0000313" key="3">
    <source>
        <dbReference type="Proteomes" id="UP000235943"/>
    </source>
</evidence>
<evidence type="ECO:0000313" key="2">
    <source>
        <dbReference type="EMBL" id="PNG23849.1"/>
    </source>
</evidence>
<dbReference type="InterPro" id="IPR024083">
    <property type="entry name" value="Fumarase/histidase_N"/>
</dbReference>
<dbReference type="PANTHER" id="PTHR10362">
    <property type="entry name" value="HISTIDINE AMMONIA-LYASE"/>
    <property type="match status" value="1"/>
</dbReference>
<dbReference type="Pfam" id="PF00221">
    <property type="entry name" value="Lyase_aromatic"/>
    <property type="match status" value="1"/>
</dbReference>
<sequence length="505" mass="52432">MDGTTLTIDALLRIAEDGAQVRLAGSALARVHRNRGVLEELVRRGVPVDGVTVAGHGTRRAGIEPGGQSELQANLIRSQCTGVGRVFAQDEARAMVATLLNGLAKGHSGVRPEVLEHLVRQLNAGVTPAIPEIGSLGPEGDRTPLAHVASTLLGEGEVLWEGRRTATAGILAGLGISPLPLSYREGHALTSGAAGMTGLGCLVVRRALDQVRQAEIATALLAGALDAPTAVLLTTGPERASTHRGTADTVTALRELLRGEFVPSARKAARPVPGHILAEVPQVLGAARQALYDAVRTLEAELNSAGSGPLFVEGTEVFHTAACPGRPVAAAMERVKLSLAQLGPLVEQQFQDLLSGGPDGSLPENLVVADPVSHHGFSGVRRTVAALVAENRSCSPVGARDMPTGGCHDLGVPGMVAARGARRIMRNNYRVLAAQFLATAQAVDVARRFGRLAPAAQAAYDAVRSLVPLVGVDRALAGDIELISTALQRGEILADVGRYTGIAPR</sequence>
<organism evidence="2 3">
    <name type="scientific">Streptomyces cahuitamycinicus</name>
    <dbReference type="NCBI Taxonomy" id="2070367"/>
    <lineage>
        <taxon>Bacteria</taxon>
        <taxon>Bacillati</taxon>
        <taxon>Actinomycetota</taxon>
        <taxon>Actinomycetes</taxon>
        <taxon>Kitasatosporales</taxon>
        <taxon>Streptomycetaceae</taxon>
        <taxon>Streptomyces</taxon>
    </lineage>
</organism>
<keyword evidence="3" id="KW-1185">Reference proteome</keyword>
<dbReference type="Proteomes" id="UP000235943">
    <property type="component" value="Unassembled WGS sequence"/>
</dbReference>
<dbReference type="InterPro" id="IPR001106">
    <property type="entry name" value="Aromatic_Lyase"/>
</dbReference>
<proteinExistence type="predicted"/>
<dbReference type="EMBL" id="POUC01000006">
    <property type="protein sequence ID" value="PNG23849.1"/>
    <property type="molecule type" value="Genomic_DNA"/>
</dbReference>
<dbReference type="SUPFAM" id="SSF48557">
    <property type="entry name" value="L-aspartase-like"/>
    <property type="match status" value="1"/>
</dbReference>
<comment type="caution">
    <text evidence="2">The sequence shown here is derived from an EMBL/GenBank/DDBJ whole genome shotgun (WGS) entry which is preliminary data.</text>
</comment>
<dbReference type="OrthoDB" id="9806955at2"/>
<keyword evidence="1" id="KW-0456">Lyase</keyword>